<evidence type="ECO:0000256" key="6">
    <source>
        <dbReference type="HAMAP-Rule" id="MF_00801"/>
    </source>
</evidence>
<dbReference type="PANTHER" id="PTHR28511">
    <property type="entry name" value="ENDONUCLEASE V"/>
    <property type="match status" value="1"/>
</dbReference>
<keyword evidence="2 6" id="KW-0963">Cytoplasm</keyword>
<comment type="similarity">
    <text evidence="6">Belongs to the endonuclease V family.</text>
</comment>
<feature type="site" description="Interaction with target DNA" evidence="6">
    <location>
        <position position="96"/>
    </location>
</feature>
<dbReference type="GO" id="GO:0043737">
    <property type="term" value="F:deoxyribonuclease V activity"/>
    <property type="evidence" value="ECO:0007669"/>
    <property type="project" value="UniProtKB-UniRule"/>
</dbReference>
<evidence type="ECO:0000256" key="4">
    <source>
        <dbReference type="ARBA" id="ARBA00022759"/>
    </source>
</evidence>
<evidence type="ECO:0000256" key="1">
    <source>
        <dbReference type="ARBA" id="ARBA00004496"/>
    </source>
</evidence>
<dbReference type="PANTHER" id="PTHR28511:SF1">
    <property type="entry name" value="ENDONUCLEASE V"/>
    <property type="match status" value="1"/>
</dbReference>
<dbReference type="Gene3D" id="3.30.2170.10">
    <property type="entry name" value="archaeoglobus fulgidus dsm 4304 superfamily"/>
    <property type="match status" value="1"/>
</dbReference>
<dbReference type="GO" id="GO:0005737">
    <property type="term" value="C:cytoplasm"/>
    <property type="evidence" value="ECO:0007669"/>
    <property type="project" value="UniProtKB-SubCell"/>
</dbReference>
<dbReference type="AlphaFoldDB" id="A0A0T5XCS2"/>
<keyword evidence="5 6" id="KW-0378">Hydrolase</keyword>
<feature type="binding site" evidence="6">
    <location>
        <position position="126"/>
    </location>
    <ligand>
        <name>Mg(2+)</name>
        <dbReference type="ChEBI" id="CHEBI:18420"/>
    </ligand>
</feature>
<dbReference type="InterPro" id="IPR007581">
    <property type="entry name" value="Endonuclease-V"/>
</dbReference>
<proteinExistence type="inferred from homology"/>
<feature type="binding site" evidence="6">
    <location>
        <position position="57"/>
    </location>
    <ligand>
        <name>Mg(2+)</name>
        <dbReference type="ChEBI" id="CHEBI:18420"/>
    </ligand>
</feature>
<dbReference type="NCBIfam" id="NF008629">
    <property type="entry name" value="PRK11617.1"/>
    <property type="match status" value="1"/>
</dbReference>
<dbReference type="Pfam" id="PF04493">
    <property type="entry name" value="Endonuclease_5"/>
    <property type="match status" value="1"/>
</dbReference>
<keyword evidence="6" id="KW-0479">Metal-binding</keyword>
<comment type="cofactor">
    <cofactor evidence="6">
        <name>Mg(2+)</name>
        <dbReference type="ChEBI" id="CHEBI:18420"/>
    </cofactor>
</comment>
<name>A0A0T5XCS2_9BACT</name>
<dbReference type="STRING" id="592015.HMPREF1705_02790"/>
<comment type="caution">
    <text evidence="7">The sequence shown here is derived from an EMBL/GenBank/DDBJ whole genome shotgun (WGS) entry which is preliminary data.</text>
</comment>
<evidence type="ECO:0000256" key="2">
    <source>
        <dbReference type="ARBA" id="ARBA00022490"/>
    </source>
</evidence>
<dbReference type="GO" id="GO:0016891">
    <property type="term" value="F:RNA endonuclease activity producing 5'-phosphomonoesters, hydrolytic mechanism"/>
    <property type="evidence" value="ECO:0007669"/>
    <property type="project" value="TreeGrafter"/>
</dbReference>
<dbReference type="Proteomes" id="UP000005273">
    <property type="component" value="Unassembled WGS sequence"/>
</dbReference>
<evidence type="ECO:0000256" key="5">
    <source>
        <dbReference type="ARBA" id="ARBA00022801"/>
    </source>
</evidence>
<evidence type="ECO:0000313" key="7">
    <source>
        <dbReference type="EMBL" id="KRT35557.1"/>
    </source>
</evidence>
<keyword evidence="8" id="KW-1185">Reference proteome</keyword>
<dbReference type="GO" id="GO:0006281">
    <property type="term" value="P:DNA repair"/>
    <property type="evidence" value="ECO:0007669"/>
    <property type="project" value="UniProtKB-UniRule"/>
</dbReference>
<organism evidence="7 8">
    <name type="scientific">Acetomicrobium hydrogeniformans ATCC BAA-1850</name>
    <dbReference type="NCBI Taxonomy" id="592015"/>
    <lineage>
        <taxon>Bacteria</taxon>
        <taxon>Thermotogati</taxon>
        <taxon>Synergistota</taxon>
        <taxon>Synergistia</taxon>
        <taxon>Synergistales</taxon>
        <taxon>Acetomicrobiaceae</taxon>
        <taxon>Acetomicrobium</taxon>
    </lineage>
</organism>
<protein>
    <recommendedName>
        <fullName evidence="6">Endonuclease V</fullName>
        <ecNumber evidence="6">3.1.21.7</ecNumber>
    </recommendedName>
    <alternativeName>
        <fullName evidence="6">Deoxyinosine 3'endonuclease</fullName>
    </alternativeName>
    <alternativeName>
        <fullName evidence="6">Deoxyribonuclease V</fullName>
        <shortName evidence="6">DNase V</shortName>
    </alternativeName>
</protein>
<gene>
    <name evidence="6" type="primary">nfi</name>
    <name evidence="7" type="ORF">HMPREF1705_02790</name>
</gene>
<dbReference type="GO" id="GO:0000287">
    <property type="term" value="F:magnesium ion binding"/>
    <property type="evidence" value="ECO:0007669"/>
    <property type="project" value="UniProtKB-UniRule"/>
</dbReference>
<accession>A0A0T5XCS2</accession>
<keyword evidence="6" id="KW-0460">Magnesium</keyword>
<comment type="subcellular location">
    <subcellularLocation>
        <location evidence="1 6">Cytoplasm</location>
    </subcellularLocation>
</comment>
<keyword evidence="6" id="KW-0234">DNA repair</keyword>
<comment type="catalytic activity">
    <reaction evidence="6">
        <text>Endonucleolytic cleavage at apurinic or apyrimidinic sites to products with a 5'-phosphate.</text>
        <dbReference type="EC" id="3.1.21.7"/>
    </reaction>
</comment>
<dbReference type="CDD" id="cd06559">
    <property type="entry name" value="Endonuclease_V"/>
    <property type="match status" value="1"/>
</dbReference>
<dbReference type="EC" id="3.1.21.7" evidence="6"/>
<evidence type="ECO:0000256" key="3">
    <source>
        <dbReference type="ARBA" id="ARBA00022722"/>
    </source>
</evidence>
<evidence type="ECO:0000313" key="8">
    <source>
        <dbReference type="Proteomes" id="UP000005273"/>
    </source>
</evidence>
<dbReference type="eggNOG" id="COG1515">
    <property type="taxonomic scope" value="Bacteria"/>
</dbReference>
<dbReference type="GO" id="GO:0003727">
    <property type="term" value="F:single-stranded RNA binding"/>
    <property type="evidence" value="ECO:0007669"/>
    <property type="project" value="TreeGrafter"/>
</dbReference>
<keyword evidence="4 6" id="KW-0255">Endonuclease</keyword>
<keyword evidence="3 6" id="KW-0540">Nuclease</keyword>
<reference evidence="8" key="1">
    <citation type="submission" date="2012-09" db="EMBL/GenBank/DDBJ databases">
        <authorList>
            <person name="Weinstock G."/>
            <person name="Sodergren E."/>
            <person name="Clifton S."/>
            <person name="Fulton L."/>
            <person name="Fulton B."/>
            <person name="Courtney L."/>
            <person name="Fronick C."/>
            <person name="Harrison M."/>
            <person name="Strong C."/>
            <person name="Farmer C."/>
            <person name="Delehaunty K."/>
            <person name="Markovic C."/>
            <person name="Hall O."/>
            <person name="Minx P."/>
            <person name="Tomlinson C."/>
            <person name="Mitreva M."/>
            <person name="Nelson J."/>
            <person name="Hou S."/>
            <person name="Wollam A."/>
            <person name="Pepin K.H."/>
            <person name="Johnson M."/>
            <person name="Bhonagiri V."/>
            <person name="Nash W.E."/>
            <person name="Suruliraj S."/>
            <person name="Warren W."/>
            <person name="Chinwalla A."/>
            <person name="Mardis E.R."/>
            <person name="Wilson R.K."/>
        </authorList>
    </citation>
    <scope>NUCLEOTIDE SEQUENCE [LARGE SCALE GENOMIC DNA]</scope>
    <source>
        <strain evidence="8">OS1</strain>
    </source>
</reference>
<sequence>MRDDPKDISHFYLGVKDLFEFPRDPKEAIELQKKICGFVITEDYCNIEKIRLIGGIDVAYKGRGAKEGCAVALIWDRLTGETVEAVYVEESINFPYIPGLLSFRELPIAIKAFDKLSLKADLWMIDGAGIAHPRRLGIAAHFGVVLDLPAIGVAKSRLIGSHLPVPRTKGSWVPLRQNGEVIGHVLRTRSDVRPLYVSPGHKVSLLQSANLVLACCSRYRLPEPTRLAHQLVTAKVRSN</sequence>
<dbReference type="HAMAP" id="MF_00801">
    <property type="entry name" value="Endonuclease_5"/>
    <property type="match status" value="1"/>
</dbReference>
<comment type="function">
    <text evidence="6">DNA repair enzyme involved in the repair of deaminated bases. Selectively cleaves double-stranded DNA at the second phosphodiester bond 3' to a deoxyinosine leaving behind the intact lesion on the nicked DNA.</text>
</comment>
<keyword evidence="6" id="KW-0227">DNA damage</keyword>
<dbReference type="EMBL" id="ACJX03000001">
    <property type="protein sequence ID" value="KRT35557.1"/>
    <property type="molecule type" value="Genomic_DNA"/>
</dbReference>